<organism evidence="22 23">
    <name type="scientific">Halothiobacillus neapolitanus (strain ATCC 23641 / DSM 15147 / CIP 104769 / NCIMB 8539 / c2)</name>
    <name type="common">Thiobacillus neapolitanus</name>
    <dbReference type="NCBI Taxonomy" id="555778"/>
    <lineage>
        <taxon>Bacteria</taxon>
        <taxon>Pseudomonadati</taxon>
        <taxon>Pseudomonadota</taxon>
        <taxon>Gammaproteobacteria</taxon>
        <taxon>Chromatiales</taxon>
        <taxon>Halothiobacillaceae</taxon>
        <taxon>Halothiobacillus</taxon>
    </lineage>
</organism>
<dbReference type="Gene3D" id="3.30.43.10">
    <property type="entry name" value="Uridine Diphospho-n-acetylenolpyruvylglucosamine Reductase, domain 2"/>
    <property type="match status" value="1"/>
</dbReference>
<dbReference type="STRING" id="555778.Hneap_1055"/>
<evidence type="ECO:0000256" key="10">
    <source>
        <dbReference type="ARBA" id="ARBA00022630"/>
    </source>
</evidence>
<evidence type="ECO:0000256" key="8">
    <source>
        <dbReference type="ARBA" id="ARBA00022490"/>
    </source>
</evidence>
<evidence type="ECO:0000256" key="18">
    <source>
        <dbReference type="ARBA" id="ARBA00031026"/>
    </source>
</evidence>
<feature type="active site" description="Proton donor" evidence="20">
    <location>
        <position position="251"/>
    </location>
</feature>
<dbReference type="SUPFAM" id="SSF56176">
    <property type="entry name" value="FAD-binding/transporter-associated domain-like"/>
    <property type="match status" value="1"/>
</dbReference>
<keyword evidence="13 20" id="KW-0133">Cell shape</keyword>
<dbReference type="EC" id="1.3.1.98" evidence="6 20"/>
<dbReference type="GO" id="GO:0009252">
    <property type="term" value="P:peptidoglycan biosynthetic process"/>
    <property type="evidence" value="ECO:0007669"/>
    <property type="project" value="UniProtKB-UniRule"/>
</dbReference>
<comment type="cofactor">
    <cofactor evidence="1 20">
        <name>FAD</name>
        <dbReference type="ChEBI" id="CHEBI:57692"/>
    </cofactor>
</comment>
<dbReference type="PROSITE" id="PS51387">
    <property type="entry name" value="FAD_PCMH"/>
    <property type="match status" value="1"/>
</dbReference>
<dbReference type="GO" id="GO:0051301">
    <property type="term" value="P:cell division"/>
    <property type="evidence" value="ECO:0007669"/>
    <property type="project" value="UniProtKB-KW"/>
</dbReference>
<dbReference type="PANTHER" id="PTHR21071:SF4">
    <property type="entry name" value="UDP-N-ACETYLENOLPYRUVOYLGLUCOSAMINE REDUCTASE"/>
    <property type="match status" value="1"/>
</dbReference>
<keyword evidence="10 20" id="KW-0285">Flavoprotein</keyword>
<evidence type="ECO:0000256" key="14">
    <source>
        <dbReference type="ARBA" id="ARBA00022984"/>
    </source>
</evidence>
<dbReference type="Pfam" id="PF01565">
    <property type="entry name" value="FAD_binding_4"/>
    <property type="match status" value="1"/>
</dbReference>
<dbReference type="SUPFAM" id="SSF56194">
    <property type="entry name" value="Uridine diphospho-N-Acetylenolpyruvylglucosamine reductase, MurB, C-terminal domain"/>
    <property type="match status" value="1"/>
</dbReference>
<dbReference type="GO" id="GO:0008360">
    <property type="term" value="P:regulation of cell shape"/>
    <property type="evidence" value="ECO:0007669"/>
    <property type="project" value="UniProtKB-KW"/>
</dbReference>
<dbReference type="KEGG" id="hna:Hneap_1055"/>
<evidence type="ECO:0000256" key="3">
    <source>
        <dbReference type="ARBA" id="ARBA00004496"/>
    </source>
</evidence>
<dbReference type="RefSeq" id="WP_012823927.1">
    <property type="nucleotide sequence ID" value="NC_013422.1"/>
</dbReference>
<evidence type="ECO:0000256" key="7">
    <source>
        <dbReference type="ARBA" id="ARBA00015188"/>
    </source>
</evidence>
<evidence type="ECO:0000256" key="4">
    <source>
        <dbReference type="ARBA" id="ARBA00004752"/>
    </source>
</evidence>
<dbReference type="InterPro" id="IPR011601">
    <property type="entry name" value="MurB_C"/>
</dbReference>
<reference evidence="22 23" key="1">
    <citation type="submission" date="2009-10" db="EMBL/GenBank/DDBJ databases">
        <title>Complete sequence of Halothiobacillus neapolitanus c2.</title>
        <authorList>
            <consortium name="US DOE Joint Genome Institute"/>
            <person name="Lucas S."/>
            <person name="Copeland A."/>
            <person name="Lapidus A."/>
            <person name="Glavina del Rio T."/>
            <person name="Tice H."/>
            <person name="Bruce D."/>
            <person name="Goodwin L."/>
            <person name="Pitluck S."/>
            <person name="Davenport K."/>
            <person name="Brettin T."/>
            <person name="Detter J.C."/>
            <person name="Han C."/>
            <person name="Tapia R."/>
            <person name="Larimer F."/>
            <person name="Land M."/>
            <person name="Hauser L."/>
            <person name="Kyrpides N."/>
            <person name="Mikhailova N."/>
            <person name="Kerfeld C."/>
            <person name="Cannon G."/>
            <person name="Heinhort S."/>
        </authorList>
    </citation>
    <scope>NUCLEOTIDE SEQUENCE [LARGE SCALE GENOMIC DNA]</scope>
    <source>
        <strain evidence="23">ATCC 23641 / c2</strain>
    </source>
</reference>
<evidence type="ECO:0000313" key="23">
    <source>
        <dbReference type="Proteomes" id="UP000009102"/>
    </source>
</evidence>
<protein>
    <recommendedName>
        <fullName evidence="7 20">UDP-N-acetylenolpyruvoylglucosamine reductase</fullName>
        <ecNumber evidence="6 20">1.3.1.98</ecNumber>
    </recommendedName>
    <alternativeName>
        <fullName evidence="18 20">UDP-N-acetylmuramate dehydrogenase</fullName>
    </alternativeName>
</protein>
<evidence type="ECO:0000256" key="6">
    <source>
        <dbReference type="ARBA" id="ARBA00012518"/>
    </source>
</evidence>
<dbReference type="Pfam" id="PF02873">
    <property type="entry name" value="MurB_C"/>
    <property type="match status" value="1"/>
</dbReference>
<keyword evidence="12 20" id="KW-0521">NADP</keyword>
<keyword evidence="23" id="KW-1185">Reference proteome</keyword>
<comment type="pathway">
    <text evidence="4 20">Cell wall biogenesis; peptidoglycan biosynthesis.</text>
</comment>
<keyword evidence="14 20" id="KW-0573">Peptidoglycan synthesis</keyword>
<feature type="domain" description="FAD-binding PCMH-type" evidence="21">
    <location>
        <begin position="19"/>
        <end position="190"/>
    </location>
</feature>
<evidence type="ECO:0000256" key="5">
    <source>
        <dbReference type="ARBA" id="ARBA00010485"/>
    </source>
</evidence>
<dbReference type="Proteomes" id="UP000009102">
    <property type="component" value="Chromosome"/>
</dbReference>
<evidence type="ECO:0000313" key="22">
    <source>
        <dbReference type="EMBL" id="ACX95891.1"/>
    </source>
</evidence>
<dbReference type="HOGENOM" id="CLU_035304_0_0_6"/>
<accession>D0KZL8</accession>
<feature type="active site" evidence="20">
    <location>
        <position position="167"/>
    </location>
</feature>
<dbReference type="InterPro" id="IPR003170">
    <property type="entry name" value="MurB"/>
</dbReference>
<evidence type="ECO:0000256" key="11">
    <source>
        <dbReference type="ARBA" id="ARBA00022827"/>
    </source>
</evidence>
<dbReference type="eggNOG" id="COG0812">
    <property type="taxonomic scope" value="Bacteria"/>
</dbReference>
<evidence type="ECO:0000259" key="21">
    <source>
        <dbReference type="PROSITE" id="PS51387"/>
    </source>
</evidence>
<keyword evidence="17 20" id="KW-0961">Cell wall biogenesis/degradation</keyword>
<dbReference type="InterPro" id="IPR016166">
    <property type="entry name" value="FAD-bd_PCMH"/>
</dbReference>
<keyword evidence="8 20" id="KW-0963">Cytoplasm</keyword>
<dbReference type="GO" id="GO:0005829">
    <property type="term" value="C:cytosol"/>
    <property type="evidence" value="ECO:0007669"/>
    <property type="project" value="TreeGrafter"/>
</dbReference>
<comment type="similarity">
    <text evidence="5 20">Belongs to the MurB family.</text>
</comment>
<dbReference type="InterPro" id="IPR036318">
    <property type="entry name" value="FAD-bd_PCMH-like_sf"/>
</dbReference>
<comment type="function">
    <text evidence="2 20">Cell wall formation.</text>
</comment>
<dbReference type="InterPro" id="IPR016169">
    <property type="entry name" value="FAD-bd_PCMH_sub2"/>
</dbReference>
<dbReference type="GO" id="GO:0071555">
    <property type="term" value="P:cell wall organization"/>
    <property type="evidence" value="ECO:0007669"/>
    <property type="project" value="UniProtKB-KW"/>
</dbReference>
<dbReference type="PANTHER" id="PTHR21071">
    <property type="entry name" value="UDP-N-ACETYLENOLPYRUVOYLGLUCOSAMINE REDUCTASE"/>
    <property type="match status" value="1"/>
</dbReference>
<dbReference type="InterPro" id="IPR016167">
    <property type="entry name" value="FAD-bd_PCMH_sub1"/>
</dbReference>
<dbReference type="NCBIfam" id="NF000755">
    <property type="entry name" value="PRK00046.1"/>
    <property type="match status" value="1"/>
</dbReference>
<dbReference type="UniPathway" id="UPA00219"/>
<evidence type="ECO:0000256" key="12">
    <source>
        <dbReference type="ARBA" id="ARBA00022857"/>
    </source>
</evidence>
<evidence type="ECO:0000256" key="20">
    <source>
        <dbReference type="HAMAP-Rule" id="MF_00037"/>
    </source>
</evidence>
<evidence type="ECO:0000256" key="16">
    <source>
        <dbReference type="ARBA" id="ARBA00023306"/>
    </source>
</evidence>
<evidence type="ECO:0000256" key="19">
    <source>
        <dbReference type="ARBA" id="ARBA00048914"/>
    </source>
</evidence>
<keyword evidence="16 20" id="KW-0131">Cell cycle</keyword>
<dbReference type="OrthoDB" id="9804753at2"/>
<dbReference type="GO" id="GO:0071949">
    <property type="term" value="F:FAD binding"/>
    <property type="evidence" value="ECO:0007669"/>
    <property type="project" value="InterPro"/>
</dbReference>
<dbReference type="InterPro" id="IPR006094">
    <property type="entry name" value="Oxid_FAD_bind_N"/>
</dbReference>
<proteinExistence type="inferred from homology"/>
<evidence type="ECO:0000256" key="1">
    <source>
        <dbReference type="ARBA" id="ARBA00001974"/>
    </source>
</evidence>
<dbReference type="EMBL" id="CP001801">
    <property type="protein sequence ID" value="ACX95891.1"/>
    <property type="molecule type" value="Genomic_DNA"/>
</dbReference>
<keyword evidence="9 20" id="KW-0132">Cell division</keyword>
<name>D0KZL8_HALNC</name>
<evidence type="ECO:0000256" key="17">
    <source>
        <dbReference type="ARBA" id="ARBA00023316"/>
    </source>
</evidence>
<feature type="active site" evidence="20">
    <location>
        <position position="348"/>
    </location>
</feature>
<evidence type="ECO:0000256" key="2">
    <source>
        <dbReference type="ARBA" id="ARBA00003921"/>
    </source>
</evidence>
<comment type="catalytic activity">
    <reaction evidence="19 20">
        <text>UDP-N-acetyl-alpha-D-muramate + NADP(+) = UDP-N-acetyl-3-O-(1-carboxyvinyl)-alpha-D-glucosamine + NADPH + H(+)</text>
        <dbReference type="Rhea" id="RHEA:12248"/>
        <dbReference type="ChEBI" id="CHEBI:15378"/>
        <dbReference type="ChEBI" id="CHEBI:57783"/>
        <dbReference type="ChEBI" id="CHEBI:58349"/>
        <dbReference type="ChEBI" id="CHEBI:68483"/>
        <dbReference type="ChEBI" id="CHEBI:70757"/>
        <dbReference type="EC" id="1.3.1.98"/>
    </reaction>
</comment>
<evidence type="ECO:0000256" key="15">
    <source>
        <dbReference type="ARBA" id="ARBA00023002"/>
    </source>
</evidence>
<dbReference type="Gene3D" id="3.30.465.10">
    <property type="match status" value="1"/>
</dbReference>
<evidence type="ECO:0000256" key="13">
    <source>
        <dbReference type="ARBA" id="ARBA00022960"/>
    </source>
</evidence>
<dbReference type="Gene3D" id="3.90.78.10">
    <property type="entry name" value="UDP-N-acetylenolpyruvoylglucosamine reductase, C-terminal domain"/>
    <property type="match status" value="1"/>
</dbReference>
<dbReference type="GO" id="GO:0008762">
    <property type="term" value="F:UDP-N-acetylmuramate dehydrogenase activity"/>
    <property type="evidence" value="ECO:0007669"/>
    <property type="project" value="UniProtKB-UniRule"/>
</dbReference>
<sequence>MNLGFNLRTDEPVGNTMRVDALADQFLQINHIEHALANPELCETWLADTETLVVGGGSNILFVTERIGKVVAIIAAEHGFVDEGETVLAFAEAGLGLDDWVRLTAAQGWYGLERLAEIPGTVGAAPIQNVGAYGMQLSDVLESVEVWDRREQVRLRWKAEQCHLSYRNSRFKSEPNRWLVLRVWVRLHKRPPADWPNFAYPGLVDEAEAYSRTEKKPISALVARDMAEIVTRVRRKKLPDWRQPLPGSLGSFFQNPIVSMQHANMLKTTWPDLPLYALDDYDSVKLSAGWLIEQAGWRGRLFGAAGVYDRHALVLINRGGANGKQILQLAEAIEADVWKHFAVRLKTEPLIV</sequence>
<dbReference type="InterPro" id="IPR036635">
    <property type="entry name" value="MurB_C_sf"/>
</dbReference>
<keyword evidence="15 20" id="KW-0560">Oxidoreductase</keyword>
<gene>
    <name evidence="20" type="primary">murB</name>
    <name evidence="22" type="ordered locus">Hneap_1055</name>
</gene>
<keyword evidence="11 20" id="KW-0274">FAD</keyword>
<dbReference type="NCBIfam" id="TIGR00179">
    <property type="entry name" value="murB"/>
    <property type="match status" value="1"/>
</dbReference>
<dbReference type="AlphaFoldDB" id="D0KZL8"/>
<dbReference type="HAMAP" id="MF_00037">
    <property type="entry name" value="MurB"/>
    <property type="match status" value="1"/>
</dbReference>
<comment type="subcellular location">
    <subcellularLocation>
        <location evidence="3 20">Cytoplasm</location>
    </subcellularLocation>
</comment>
<evidence type="ECO:0000256" key="9">
    <source>
        <dbReference type="ARBA" id="ARBA00022618"/>
    </source>
</evidence>